<reference evidence="2 3" key="1">
    <citation type="submission" date="2020-01" db="EMBL/GenBank/DDBJ databases">
        <authorList>
            <person name="Gupta K D."/>
        </authorList>
    </citation>
    <scope>NUCLEOTIDE SEQUENCE [LARGE SCALE GENOMIC DNA]</scope>
</reference>
<accession>A0A8S0W5E2</accession>
<proteinExistence type="predicted"/>
<dbReference type="EMBL" id="CACVBS010000039">
    <property type="protein sequence ID" value="CAA7263274.1"/>
    <property type="molecule type" value="Genomic_DNA"/>
</dbReference>
<evidence type="ECO:0000313" key="2">
    <source>
        <dbReference type="EMBL" id="CAA7263274.1"/>
    </source>
</evidence>
<evidence type="ECO:0000259" key="1">
    <source>
        <dbReference type="Pfam" id="PF01926"/>
    </source>
</evidence>
<gene>
    <name evidence="2" type="ORF">AAE3_LOCUS5622</name>
</gene>
<name>A0A8S0W5E2_CYCAE</name>
<dbReference type="InterPro" id="IPR027417">
    <property type="entry name" value="P-loop_NTPase"/>
</dbReference>
<comment type="caution">
    <text evidence="2">The sequence shown here is derived from an EMBL/GenBank/DDBJ whole genome shotgun (WGS) entry which is preliminary data.</text>
</comment>
<evidence type="ECO:0000313" key="3">
    <source>
        <dbReference type="Proteomes" id="UP000467700"/>
    </source>
</evidence>
<dbReference type="InterPro" id="IPR006073">
    <property type="entry name" value="GTP-bd"/>
</dbReference>
<keyword evidence="3" id="KW-1185">Reference proteome</keyword>
<dbReference type="Gene3D" id="3.40.50.300">
    <property type="entry name" value="P-loop containing nucleotide triphosphate hydrolases"/>
    <property type="match status" value="1"/>
</dbReference>
<dbReference type="GO" id="GO:0005525">
    <property type="term" value="F:GTP binding"/>
    <property type="evidence" value="ECO:0007669"/>
    <property type="project" value="InterPro"/>
</dbReference>
<organism evidence="2 3">
    <name type="scientific">Cyclocybe aegerita</name>
    <name type="common">Black poplar mushroom</name>
    <name type="synonym">Agrocybe aegerita</name>
    <dbReference type="NCBI Taxonomy" id="1973307"/>
    <lineage>
        <taxon>Eukaryota</taxon>
        <taxon>Fungi</taxon>
        <taxon>Dikarya</taxon>
        <taxon>Basidiomycota</taxon>
        <taxon>Agaricomycotina</taxon>
        <taxon>Agaricomycetes</taxon>
        <taxon>Agaricomycetidae</taxon>
        <taxon>Agaricales</taxon>
        <taxon>Agaricineae</taxon>
        <taxon>Bolbitiaceae</taxon>
        <taxon>Cyclocybe</taxon>
    </lineage>
</organism>
<dbReference type="Proteomes" id="UP000467700">
    <property type="component" value="Unassembled WGS sequence"/>
</dbReference>
<dbReference type="Pfam" id="PF01926">
    <property type="entry name" value="MMR_HSR1"/>
    <property type="match status" value="1"/>
</dbReference>
<dbReference type="SUPFAM" id="SSF52540">
    <property type="entry name" value="P-loop containing nucleoside triphosphate hydrolases"/>
    <property type="match status" value="1"/>
</dbReference>
<dbReference type="AlphaFoldDB" id="A0A8S0W5E2"/>
<dbReference type="CDD" id="cd00882">
    <property type="entry name" value="Ras_like_GTPase"/>
    <property type="match status" value="1"/>
</dbReference>
<dbReference type="OrthoDB" id="2916324at2759"/>
<sequence length="293" mass="33115">MKGPAQATSPNTVQDRRLLITVPPWSIDHRKTSVSLQETTRRPAHRHAKMGDIFLKSDIVILMTGLTGAGRSTFINALLSNHRMRVGDTTASCTKEVEYAIIPQPHKDYRLIVVDTPGFDQDGKPDSEVLKQISTWLHKSFPEGIARGGVIYLHDISSDRNSGMTNALFILRQSFSQVQQMLCRRVALATTKWDKIDAATGSAHQEELVSQHWRRLISAGSQVFRIRSREDSQRIIESFLRTLENESKLDIEKELADLRKARSGQKGSKEEATAGGIFHLARIMEIFSRRWLK</sequence>
<feature type="domain" description="G" evidence="1">
    <location>
        <begin position="61"/>
        <end position="121"/>
    </location>
</feature>
<protein>
    <recommendedName>
        <fullName evidence="1">G domain-containing protein</fullName>
    </recommendedName>
</protein>